<protein>
    <submittedName>
        <fullName evidence="2">MBL fold metallo-hydrolase</fullName>
    </submittedName>
</protein>
<evidence type="ECO:0000256" key="1">
    <source>
        <dbReference type="ARBA" id="ARBA00022723"/>
    </source>
</evidence>
<dbReference type="GO" id="GO:0006749">
    <property type="term" value="P:glutathione metabolic process"/>
    <property type="evidence" value="ECO:0007669"/>
    <property type="project" value="InterPro"/>
</dbReference>
<dbReference type="FunFam" id="3.60.15.10:FF:000033">
    <property type="entry name" value="MBL fold metallo-hydrolase"/>
    <property type="match status" value="1"/>
</dbReference>
<dbReference type="SUPFAM" id="SSF56281">
    <property type="entry name" value="Metallo-hydrolase/oxidoreductase"/>
    <property type="match status" value="1"/>
</dbReference>
<accession>A0A222EUX0</accession>
<dbReference type="GO" id="GO:0050313">
    <property type="term" value="F:sulfur dioxygenase activity"/>
    <property type="evidence" value="ECO:0007669"/>
    <property type="project" value="InterPro"/>
</dbReference>
<dbReference type="PANTHER" id="PTHR43084:SF1">
    <property type="entry name" value="PERSULFIDE DIOXYGENASE ETHE1, MITOCHONDRIAL"/>
    <property type="match status" value="1"/>
</dbReference>
<dbReference type="InterPro" id="IPR051682">
    <property type="entry name" value="Mito_Persulfide_Diox"/>
</dbReference>
<dbReference type="InterPro" id="IPR044528">
    <property type="entry name" value="POD-like_MBL-fold"/>
</dbReference>
<evidence type="ECO:0000313" key="2">
    <source>
        <dbReference type="EMBL" id="QFI63390.1"/>
    </source>
</evidence>
<keyword evidence="1" id="KW-0479">Metal-binding</keyword>
<dbReference type="InterPro" id="IPR001279">
    <property type="entry name" value="Metallo-B-lactamas"/>
</dbReference>
<dbReference type="Gene3D" id="3.60.15.10">
    <property type="entry name" value="Ribonuclease Z/Hydroxyacylglutathione hydrolase-like"/>
    <property type="match status" value="1"/>
</dbReference>
<dbReference type="Proteomes" id="UP000325385">
    <property type="component" value="Chromosome"/>
</dbReference>
<organism evidence="2 3">
    <name type="scientific">Qipengyuania flava</name>
    <dbReference type="NCBI Taxonomy" id="192812"/>
    <lineage>
        <taxon>Bacteria</taxon>
        <taxon>Pseudomonadati</taxon>
        <taxon>Pseudomonadota</taxon>
        <taxon>Alphaproteobacteria</taxon>
        <taxon>Sphingomonadales</taxon>
        <taxon>Erythrobacteraceae</taxon>
        <taxon>Qipengyuania</taxon>
    </lineage>
</organism>
<reference evidence="3" key="1">
    <citation type="submission" date="2018-09" db="EMBL/GenBank/DDBJ databases">
        <title>Nocardia yunnanensis sp. nov., an actinomycete isolated from a soil sample.</title>
        <authorList>
            <person name="Zhang J."/>
        </authorList>
    </citation>
    <scope>NUCLEOTIDE SEQUENCE [LARGE SCALE GENOMIC DNA]</scope>
    <source>
        <strain evidence="3">21-3</strain>
    </source>
</reference>
<dbReference type="PANTHER" id="PTHR43084">
    <property type="entry name" value="PERSULFIDE DIOXYGENASE ETHE1"/>
    <property type="match status" value="1"/>
</dbReference>
<dbReference type="GO" id="GO:0070813">
    <property type="term" value="P:hydrogen sulfide metabolic process"/>
    <property type="evidence" value="ECO:0007669"/>
    <property type="project" value="TreeGrafter"/>
</dbReference>
<dbReference type="InterPro" id="IPR036866">
    <property type="entry name" value="RibonucZ/Hydroxyglut_hydro"/>
</dbReference>
<name>A0A222EUX0_9SPHN</name>
<gene>
    <name evidence="2" type="ORF">D0Y83_08980</name>
</gene>
<dbReference type="EMBL" id="CP032228">
    <property type="protein sequence ID" value="QFI63390.1"/>
    <property type="molecule type" value="Genomic_DNA"/>
</dbReference>
<dbReference type="Pfam" id="PF00753">
    <property type="entry name" value="Lactamase_B"/>
    <property type="match status" value="1"/>
</dbReference>
<sequence>MKPDIEAFFDTNTNTVTYVVSDPATKACAVIDPVLDFDAAAARTATKSADKVIEFVRQMDFKCEWILETHVHADHLSAAPYIRRALGGKLAIGSEITVTQNTFGPIFNAGVDLPRDGRQFDHLFADNDSFDLGAISAQALHTPGHTPACMTYVIGDAAFVGDTLFMPDYGTARADFPGGDARTLYRSIRRIFELPEETRLFMCHDYLPEGRSQHQWETTVKEQKHSNIHIHAGVDENAFVAMREERDNQLGMPRLILPSIQVNIRGGNMPRAEGNGTIYLKLPVNVLGEPQTPPEETGPRTQ</sequence>
<dbReference type="AlphaFoldDB" id="A0A222EUX0"/>
<dbReference type="GeneID" id="69697431"/>
<dbReference type="CDD" id="cd07724">
    <property type="entry name" value="POD-like_MBL-fold"/>
    <property type="match status" value="1"/>
</dbReference>
<dbReference type="GO" id="GO:0016787">
    <property type="term" value="F:hydrolase activity"/>
    <property type="evidence" value="ECO:0007669"/>
    <property type="project" value="UniProtKB-KW"/>
</dbReference>
<dbReference type="RefSeq" id="WP_010412746.1">
    <property type="nucleotide sequence ID" value="NZ_CP022528.1"/>
</dbReference>
<evidence type="ECO:0000313" key="3">
    <source>
        <dbReference type="Proteomes" id="UP000325385"/>
    </source>
</evidence>
<dbReference type="SMART" id="SM00849">
    <property type="entry name" value="Lactamase_B"/>
    <property type="match status" value="1"/>
</dbReference>
<proteinExistence type="predicted"/>
<dbReference type="GO" id="GO:0046872">
    <property type="term" value="F:metal ion binding"/>
    <property type="evidence" value="ECO:0007669"/>
    <property type="project" value="UniProtKB-KW"/>
</dbReference>
<keyword evidence="2" id="KW-0378">Hydrolase</keyword>